<dbReference type="AlphaFoldDB" id="A0A9D1JMC9"/>
<dbReference type="GO" id="GO:0006302">
    <property type="term" value="P:double-strand break repair"/>
    <property type="evidence" value="ECO:0007669"/>
    <property type="project" value="InterPro"/>
</dbReference>
<dbReference type="Proteomes" id="UP000823928">
    <property type="component" value="Unassembled WGS sequence"/>
</dbReference>
<comment type="caution">
    <text evidence="2">The sequence shown here is derived from an EMBL/GenBank/DDBJ whole genome shotgun (WGS) entry which is preliminary data.</text>
</comment>
<feature type="non-terminal residue" evidence="2">
    <location>
        <position position="546"/>
    </location>
</feature>
<accession>A0A9D1JMC9</accession>
<name>A0A9D1JMC9_9BACT</name>
<gene>
    <name evidence="2" type="ORF">IAC10_00160</name>
</gene>
<dbReference type="InterPro" id="IPR027417">
    <property type="entry name" value="P-loop_NTPase"/>
</dbReference>
<feature type="domain" description="Rad50/SbcC-type AAA" evidence="1">
    <location>
        <begin position="5"/>
        <end position="188"/>
    </location>
</feature>
<dbReference type="Gene3D" id="3.40.50.300">
    <property type="entry name" value="P-loop containing nucleotide triphosphate hydrolases"/>
    <property type="match status" value="1"/>
</dbReference>
<evidence type="ECO:0000313" key="2">
    <source>
        <dbReference type="EMBL" id="HIS35030.1"/>
    </source>
</evidence>
<evidence type="ECO:0000259" key="1">
    <source>
        <dbReference type="Pfam" id="PF13476"/>
    </source>
</evidence>
<reference evidence="2" key="1">
    <citation type="submission" date="2020-10" db="EMBL/GenBank/DDBJ databases">
        <authorList>
            <person name="Gilroy R."/>
        </authorList>
    </citation>
    <scope>NUCLEOTIDE SEQUENCE</scope>
    <source>
        <strain evidence="2">6276</strain>
    </source>
</reference>
<dbReference type="PANTHER" id="PTHR32182">
    <property type="entry name" value="DNA REPLICATION AND REPAIR PROTEIN RECF"/>
    <property type="match status" value="1"/>
</dbReference>
<dbReference type="GO" id="GO:0000731">
    <property type="term" value="P:DNA synthesis involved in DNA repair"/>
    <property type="evidence" value="ECO:0007669"/>
    <property type="project" value="TreeGrafter"/>
</dbReference>
<dbReference type="Pfam" id="PF13476">
    <property type="entry name" value="AAA_23"/>
    <property type="match status" value="1"/>
</dbReference>
<dbReference type="InterPro" id="IPR038729">
    <property type="entry name" value="Rad50/SbcC_AAA"/>
</dbReference>
<sequence length="546" mass="61539">MKLLSIEINCFRGIKHLELNFNGNNAVIYGDNGTGKSGVIDAIDFLIKGDITRLSGSGSANLDLAKHGKYVTEDLSDAWVKAKVKLPGYSKEIEIIRFLKNPTTIVCDSEYSKDFEAIKNISSYNAHYLSRKEILQFINSTEQERAKSIEKLLNIISLEKNRTALQKARKAIEDTLKSKQTQEKMCENDISTKLGVESGLWLDVINELRGRLGAKMIDTIDSNAIISDLSLSKSTTTSSELINFIDRLSNIYKLFNEGESSLVSRIKEAKLNYEKILIKKEYDGQLDLITLYEQGQKLLTTDSCPLCGQAIADTASFKKKLQDKIDNLKSTKQIAKDYGDSLQGMRDQLSSVIQHLDFINIEKLGEYVDTCALNTLRADICSLLAVIQQDKFNSDYAVEFLCKDYPTILHDCYISELVKKSAKVAVSEKEAAYKTLIDIGSKYKLLSQLHTEVSLLQGQADRAKVLYNSYIAAQTSVLNSMYDSIQERFSHLYRIIHETDESDFFGRFERKPAKLELNVKFKDGQMYPPNAVHSEGHQDSMGICLF</sequence>
<protein>
    <submittedName>
        <fullName evidence="2">AAA family ATPase</fullName>
    </submittedName>
</protein>
<dbReference type="GO" id="GO:0016887">
    <property type="term" value="F:ATP hydrolysis activity"/>
    <property type="evidence" value="ECO:0007669"/>
    <property type="project" value="InterPro"/>
</dbReference>
<proteinExistence type="predicted"/>
<organism evidence="2 3">
    <name type="scientific">Candidatus Scatousia excrementigallinarum</name>
    <dbReference type="NCBI Taxonomy" id="2840935"/>
    <lineage>
        <taxon>Bacteria</taxon>
        <taxon>Candidatus Scatousia</taxon>
    </lineage>
</organism>
<dbReference type="EMBL" id="DVIU01000004">
    <property type="protein sequence ID" value="HIS35030.1"/>
    <property type="molecule type" value="Genomic_DNA"/>
</dbReference>
<reference evidence="2" key="2">
    <citation type="journal article" date="2021" name="PeerJ">
        <title>Extensive microbial diversity within the chicken gut microbiome revealed by metagenomics and culture.</title>
        <authorList>
            <person name="Gilroy R."/>
            <person name="Ravi A."/>
            <person name="Getino M."/>
            <person name="Pursley I."/>
            <person name="Horton D.L."/>
            <person name="Alikhan N.F."/>
            <person name="Baker D."/>
            <person name="Gharbi K."/>
            <person name="Hall N."/>
            <person name="Watson M."/>
            <person name="Adriaenssens E.M."/>
            <person name="Foster-Nyarko E."/>
            <person name="Jarju S."/>
            <person name="Secka A."/>
            <person name="Antonio M."/>
            <person name="Oren A."/>
            <person name="Chaudhuri R.R."/>
            <person name="La Ragione R."/>
            <person name="Hildebrand F."/>
            <person name="Pallen M.J."/>
        </authorList>
    </citation>
    <scope>NUCLEOTIDE SEQUENCE</scope>
    <source>
        <strain evidence="2">6276</strain>
    </source>
</reference>
<evidence type="ECO:0000313" key="3">
    <source>
        <dbReference type="Proteomes" id="UP000823928"/>
    </source>
</evidence>
<dbReference type="SUPFAM" id="SSF52540">
    <property type="entry name" value="P-loop containing nucleoside triphosphate hydrolases"/>
    <property type="match status" value="1"/>
</dbReference>
<dbReference type="PANTHER" id="PTHR32182:SF22">
    <property type="entry name" value="ATP-DEPENDENT ENDONUCLEASE, OLD FAMILY-RELATED"/>
    <property type="match status" value="1"/>
</dbReference>